<dbReference type="RefSeq" id="XP_047763824.1">
    <property type="nucleotide sequence ID" value="XM_047906455.1"/>
</dbReference>
<gene>
    <name evidence="1" type="ORF">CLAFUR5_07307</name>
</gene>
<organism evidence="1 2">
    <name type="scientific">Passalora fulva</name>
    <name type="common">Tomato leaf mold</name>
    <name type="synonym">Cladosporium fulvum</name>
    <dbReference type="NCBI Taxonomy" id="5499"/>
    <lineage>
        <taxon>Eukaryota</taxon>
        <taxon>Fungi</taxon>
        <taxon>Dikarya</taxon>
        <taxon>Ascomycota</taxon>
        <taxon>Pezizomycotina</taxon>
        <taxon>Dothideomycetes</taxon>
        <taxon>Dothideomycetidae</taxon>
        <taxon>Mycosphaerellales</taxon>
        <taxon>Mycosphaerellaceae</taxon>
        <taxon>Fulvia</taxon>
    </lineage>
</organism>
<accession>A0A9Q8PBJ7</accession>
<evidence type="ECO:0000313" key="1">
    <source>
        <dbReference type="EMBL" id="UJO19458.1"/>
    </source>
</evidence>
<reference evidence="1" key="2">
    <citation type="journal article" date="2022" name="Microb. Genom.">
        <title>A chromosome-scale genome assembly of the tomato pathogen Cladosporium fulvum reveals a compartmentalized genome architecture and the presence of a dispensable chromosome.</title>
        <authorList>
            <person name="Zaccaron A.Z."/>
            <person name="Chen L.H."/>
            <person name="Samaras A."/>
            <person name="Stergiopoulos I."/>
        </authorList>
    </citation>
    <scope>NUCLEOTIDE SEQUENCE</scope>
    <source>
        <strain evidence="1">Race5_Kim</strain>
    </source>
</reference>
<dbReference type="KEGG" id="ffu:CLAFUR5_07307"/>
<dbReference type="GeneID" id="71987185"/>
<dbReference type="EMBL" id="CP090168">
    <property type="protein sequence ID" value="UJO19458.1"/>
    <property type="molecule type" value="Genomic_DNA"/>
</dbReference>
<name>A0A9Q8PBJ7_PASFU</name>
<sequence length="244" mass="27185">MSGGGVDEIPVTQIIHLALQRESKPALSDSGVWAEALDLVEPGAQRVYWGRSLEHPQHGQLHIVRRNLAQHHQFLKSDSYQQFLAIHERITGQPQKPVVRHAQIKSWTPNDPSLARGAPFVGTAIYLNTIDGWDDGAWPLWTHIVRHVGGCLGCAGGPVLEPVETCPGPLQKLLEGEKATQTFNRSYIVYVGWESPEKHDAFHHTEHFAKHFVILNCVNDGYAEYGHIVFEGSREKGIDIAAKM</sequence>
<proteinExistence type="predicted"/>
<dbReference type="Gene3D" id="3.30.70.100">
    <property type="match status" value="2"/>
</dbReference>
<protein>
    <submittedName>
        <fullName evidence="1">Uncharacterized protein</fullName>
    </submittedName>
</protein>
<reference evidence="1" key="1">
    <citation type="submission" date="2021-12" db="EMBL/GenBank/DDBJ databases">
        <authorList>
            <person name="Zaccaron A."/>
            <person name="Stergiopoulos I."/>
        </authorList>
    </citation>
    <scope>NUCLEOTIDE SEQUENCE</scope>
    <source>
        <strain evidence="1">Race5_Kim</strain>
    </source>
</reference>
<keyword evidence="2" id="KW-1185">Reference proteome</keyword>
<dbReference type="OrthoDB" id="3830579at2759"/>
<dbReference type="Proteomes" id="UP000756132">
    <property type="component" value="Chromosome 6"/>
</dbReference>
<evidence type="ECO:0000313" key="2">
    <source>
        <dbReference type="Proteomes" id="UP000756132"/>
    </source>
</evidence>
<dbReference type="OMA" id="AWPLWTH"/>
<dbReference type="AlphaFoldDB" id="A0A9Q8PBJ7"/>